<dbReference type="RefSeq" id="XP_066700549.1">
    <property type="nucleotide sequence ID" value="XM_066844437.1"/>
</dbReference>
<protein>
    <submittedName>
        <fullName evidence="2">Uncharacterized protein</fullName>
    </submittedName>
</protein>
<dbReference type="Gene3D" id="1.25.40.10">
    <property type="entry name" value="Tetratricopeptide repeat domain"/>
    <property type="match status" value="1"/>
</dbReference>
<dbReference type="PANTHER" id="PTHR46082:SF6">
    <property type="entry name" value="AAA+ ATPASE DOMAIN-CONTAINING PROTEIN-RELATED"/>
    <property type="match status" value="1"/>
</dbReference>
<proteinExistence type="predicted"/>
<comment type="caution">
    <text evidence="2">The sequence shown here is derived from an EMBL/GenBank/DDBJ whole genome shotgun (WGS) entry which is preliminary data.</text>
</comment>
<sequence length="196" mass="22136">MSLANACTGTRDLEDPEKDLTEAEDLIQLVVRRRKELGSESHPFTLLAKAYQGRIIAARGRLEEAEQLMKDALKTALLVLGDDHIGLMAGKKWYGEVLMQRGKLGLAERYFRESCDREKYQKAAGDDGEHPERIFHVWSLVQCLEKQGKLAEALELCRQLKRDIPRVGGHGLGVRHVFNKDLDKKVDSLVERVGDT</sequence>
<dbReference type="GeneID" id="92077499"/>
<accession>A0ABR1QF35</accession>
<keyword evidence="1" id="KW-0175">Coiled coil</keyword>
<dbReference type="Proteomes" id="UP001391051">
    <property type="component" value="Unassembled WGS sequence"/>
</dbReference>
<organism evidence="2 3">
    <name type="scientific">Apiospora aurea</name>
    <dbReference type="NCBI Taxonomy" id="335848"/>
    <lineage>
        <taxon>Eukaryota</taxon>
        <taxon>Fungi</taxon>
        <taxon>Dikarya</taxon>
        <taxon>Ascomycota</taxon>
        <taxon>Pezizomycotina</taxon>
        <taxon>Sordariomycetes</taxon>
        <taxon>Xylariomycetidae</taxon>
        <taxon>Amphisphaeriales</taxon>
        <taxon>Apiosporaceae</taxon>
        <taxon>Apiospora</taxon>
    </lineage>
</organism>
<gene>
    <name evidence="2" type="ORF">PG986_008215</name>
</gene>
<dbReference type="InterPro" id="IPR053137">
    <property type="entry name" value="NLR-like"/>
</dbReference>
<dbReference type="EMBL" id="JAQQWE010000005">
    <property type="protein sequence ID" value="KAK7952487.1"/>
    <property type="molecule type" value="Genomic_DNA"/>
</dbReference>
<name>A0ABR1QF35_9PEZI</name>
<evidence type="ECO:0000256" key="1">
    <source>
        <dbReference type="SAM" id="Coils"/>
    </source>
</evidence>
<reference evidence="2 3" key="1">
    <citation type="submission" date="2023-01" db="EMBL/GenBank/DDBJ databases">
        <title>Analysis of 21 Apiospora genomes using comparative genomics revels a genus with tremendous synthesis potential of carbohydrate active enzymes and secondary metabolites.</title>
        <authorList>
            <person name="Sorensen T."/>
        </authorList>
    </citation>
    <scope>NUCLEOTIDE SEQUENCE [LARGE SCALE GENOMIC DNA]</scope>
    <source>
        <strain evidence="2 3">CBS 24483</strain>
    </source>
</reference>
<evidence type="ECO:0000313" key="2">
    <source>
        <dbReference type="EMBL" id="KAK7952487.1"/>
    </source>
</evidence>
<dbReference type="PANTHER" id="PTHR46082">
    <property type="entry name" value="ATP/GTP-BINDING PROTEIN-RELATED"/>
    <property type="match status" value="1"/>
</dbReference>
<feature type="coiled-coil region" evidence="1">
    <location>
        <begin position="48"/>
        <end position="75"/>
    </location>
</feature>
<evidence type="ECO:0000313" key="3">
    <source>
        <dbReference type="Proteomes" id="UP001391051"/>
    </source>
</evidence>
<dbReference type="InterPro" id="IPR011990">
    <property type="entry name" value="TPR-like_helical_dom_sf"/>
</dbReference>
<dbReference type="Pfam" id="PF13374">
    <property type="entry name" value="TPR_10"/>
    <property type="match status" value="1"/>
</dbReference>
<dbReference type="SUPFAM" id="SSF48452">
    <property type="entry name" value="TPR-like"/>
    <property type="match status" value="1"/>
</dbReference>
<keyword evidence="3" id="KW-1185">Reference proteome</keyword>